<dbReference type="Proteomes" id="UP000233534">
    <property type="component" value="Chromosome"/>
</dbReference>
<dbReference type="KEGG" id="hsc:HVS_10040"/>
<evidence type="ECO:0000313" key="4">
    <source>
        <dbReference type="Proteomes" id="UP000233534"/>
    </source>
</evidence>
<protein>
    <recommendedName>
        <fullName evidence="6">Zinc-finger domain-containing protein</fullName>
    </recommendedName>
</protein>
<organism evidence="2 4">
    <name type="scientific">Acetivibrio saccincola</name>
    <dbReference type="NCBI Taxonomy" id="1677857"/>
    <lineage>
        <taxon>Bacteria</taxon>
        <taxon>Bacillati</taxon>
        <taxon>Bacillota</taxon>
        <taxon>Clostridia</taxon>
        <taxon>Eubacteriales</taxon>
        <taxon>Oscillospiraceae</taxon>
        <taxon>Acetivibrio</taxon>
    </lineage>
</organism>
<evidence type="ECO:0000313" key="5">
    <source>
        <dbReference type="Proteomes" id="UP000239720"/>
    </source>
</evidence>
<dbReference type="OrthoDB" id="9808253at2"/>
<reference evidence="2 4" key="1">
    <citation type="submission" date="2017-12" db="EMBL/GenBank/DDBJ databases">
        <title>Complete genome sequence of Herbivorax saccincola GGR1, a novel Cellulosome-producing hydrolytic bacterium in a thermophilic biogas plant, established by Illumina and Nanopore MinION sequencing.</title>
        <authorList>
            <person name="Pechtl A."/>
            <person name="Ruckert C."/>
            <person name="Koeck D.E."/>
            <person name="Maus I."/>
            <person name="Winkler A."/>
            <person name="Kalinowski J."/>
            <person name="Puhler A."/>
            <person name="Schwarz W.W."/>
            <person name="Zverlov V.V."/>
            <person name="Schluter A."/>
            <person name="Liebl W."/>
        </authorList>
    </citation>
    <scope>NUCLEOTIDE SEQUENCE [LARGE SCALE GENOMIC DNA]</scope>
    <source>
        <strain evidence="2">GGR1</strain>
        <strain evidence="4">SR1</strain>
    </source>
</reference>
<accession>A0A2K9EFA1</accession>
<name>A0A2K9EFA1_9FIRM</name>
<feature type="transmembrane region" description="Helical" evidence="1">
    <location>
        <begin position="88"/>
        <end position="107"/>
    </location>
</feature>
<keyword evidence="1" id="KW-1133">Transmembrane helix</keyword>
<dbReference type="RefSeq" id="WP_101301827.1">
    <property type="nucleotide sequence ID" value="NZ_CP025197.1"/>
</dbReference>
<feature type="transmembrane region" description="Helical" evidence="1">
    <location>
        <begin position="113"/>
        <end position="133"/>
    </location>
</feature>
<reference evidence="3 5" key="2">
    <citation type="journal article" date="2018" name="Syst. Appl. Microbiol.">
        <title>Characterization and high-quality draft genome sequence of Herbivorax saccincola A7, an anaerobic, alkaliphilic, thermophilic, cellulolytic, and xylanolytic bacterium.</title>
        <authorList>
            <person name="Aikawa S."/>
            <person name="Baramee S."/>
            <person name="Sermsathanaswadi J."/>
            <person name="Thianheng P."/>
            <person name="Tachaapaikoon C."/>
            <person name="Shikata A."/>
            <person name="Waeonukul R."/>
            <person name="Pason P."/>
            <person name="Ratanakhanokchai K."/>
            <person name="Kosugi A."/>
        </authorList>
    </citation>
    <scope>NUCLEOTIDE SEQUENCE [LARGE SCALE GENOMIC DNA]</scope>
    <source>
        <strain evidence="3 5">A7</strain>
    </source>
</reference>
<dbReference type="AlphaFoldDB" id="A0A2K9EFA1"/>
<evidence type="ECO:0000256" key="1">
    <source>
        <dbReference type="SAM" id="Phobius"/>
    </source>
</evidence>
<evidence type="ECO:0008006" key="6">
    <source>
        <dbReference type="Google" id="ProtNLM"/>
    </source>
</evidence>
<proteinExistence type="predicted"/>
<evidence type="ECO:0000313" key="2">
    <source>
        <dbReference type="EMBL" id="AUG57905.1"/>
    </source>
</evidence>
<dbReference type="Proteomes" id="UP000239720">
    <property type="component" value="Unassembled WGS sequence"/>
</dbReference>
<sequence>MFNKHEKMQKRILDAFYGEKELTEELKNHIGNCKDCSAFWESMNLLKEHAEDEPSIKGEDIEAYERIIAEAFREAEKIKEKNKNIRDYIVFILVSVIFLSSAGMFAYMGYGKVILTVQIFIIMFVPILVPFFIKHRLSKEVE</sequence>
<evidence type="ECO:0000313" key="3">
    <source>
        <dbReference type="EMBL" id="PQQ67802.1"/>
    </source>
</evidence>
<keyword evidence="4" id="KW-1185">Reference proteome</keyword>
<gene>
    <name evidence="3" type="ORF">B9R14_14275</name>
    <name evidence="2" type="ORF">HVS_10040</name>
</gene>
<keyword evidence="1" id="KW-0472">Membrane</keyword>
<dbReference type="EMBL" id="NEMB01000003">
    <property type="protein sequence ID" value="PQQ67802.1"/>
    <property type="molecule type" value="Genomic_DNA"/>
</dbReference>
<keyword evidence="1" id="KW-0812">Transmembrane</keyword>
<dbReference type="EMBL" id="CP025197">
    <property type="protein sequence ID" value="AUG57905.1"/>
    <property type="molecule type" value="Genomic_DNA"/>
</dbReference>